<evidence type="ECO:0000313" key="2">
    <source>
        <dbReference type="Proteomes" id="UP000688137"/>
    </source>
</evidence>
<proteinExistence type="predicted"/>
<dbReference type="EMBL" id="CAJJDM010000106">
    <property type="protein sequence ID" value="CAD8097289.1"/>
    <property type="molecule type" value="Genomic_DNA"/>
</dbReference>
<keyword evidence="2" id="KW-1185">Reference proteome</keyword>
<dbReference type="Proteomes" id="UP000688137">
    <property type="component" value="Unassembled WGS sequence"/>
</dbReference>
<reference evidence="1" key="1">
    <citation type="submission" date="2021-01" db="EMBL/GenBank/DDBJ databases">
        <authorList>
            <consortium name="Genoscope - CEA"/>
            <person name="William W."/>
        </authorList>
    </citation>
    <scope>NUCLEOTIDE SEQUENCE</scope>
</reference>
<comment type="caution">
    <text evidence="1">The sequence shown here is derived from an EMBL/GenBank/DDBJ whole genome shotgun (WGS) entry which is preliminary data.</text>
</comment>
<protein>
    <submittedName>
        <fullName evidence="1">Uncharacterized protein</fullName>
    </submittedName>
</protein>
<name>A0A8S1NZV5_PARPR</name>
<gene>
    <name evidence="1" type="ORF">PPRIM_AZ9-3.1.T1030157</name>
</gene>
<dbReference type="AlphaFoldDB" id="A0A8S1NZV5"/>
<sequence>MSNFFYNPSDKYIRLQPYKQSEVPFTTKCEKKSFHQKRKFLYRILIEISKLTENRGILQLNTQTLTKKVVFFQNVDEFFEQILSSTFQKYIVDAVIELSQKIKYSPTITDDDKKEFIKGLKISEAQTMSSLCKQKKKKAQNKLRGILEQQVNNETQNNLNDIENQIQESITNIIENLQEIFTKEQ</sequence>
<evidence type="ECO:0000313" key="1">
    <source>
        <dbReference type="EMBL" id="CAD8097289.1"/>
    </source>
</evidence>
<organism evidence="1 2">
    <name type="scientific">Paramecium primaurelia</name>
    <dbReference type="NCBI Taxonomy" id="5886"/>
    <lineage>
        <taxon>Eukaryota</taxon>
        <taxon>Sar</taxon>
        <taxon>Alveolata</taxon>
        <taxon>Ciliophora</taxon>
        <taxon>Intramacronucleata</taxon>
        <taxon>Oligohymenophorea</taxon>
        <taxon>Peniculida</taxon>
        <taxon>Parameciidae</taxon>
        <taxon>Paramecium</taxon>
    </lineage>
</organism>
<dbReference type="OMA" id="KIMLEIW"/>
<accession>A0A8S1NZV5</accession>